<evidence type="ECO:0000313" key="3">
    <source>
        <dbReference type="Proteomes" id="UP000701698"/>
    </source>
</evidence>
<dbReference type="SMART" id="SM00849">
    <property type="entry name" value="Lactamase_B"/>
    <property type="match status" value="1"/>
</dbReference>
<dbReference type="PANTHER" id="PTHR43694:SF1">
    <property type="entry name" value="RIBONUCLEASE J"/>
    <property type="match status" value="1"/>
</dbReference>
<dbReference type="Pfam" id="PF00753">
    <property type="entry name" value="Lactamase_B"/>
    <property type="match status" value="1"/>
</dbReference>
<proteinExistence type="predicted"/>
<sequence length="265" mass="29602">MTTEKNATENKPYVRVVPLGSAGHVNRNMFVYEYYADGKNIQDIMIIDCGVEFPDSEQLGIDLIIPDSSYLEDKIDKIRGIIITHAHEDHYGALPFVLKNIGKPKVYAAKLVIGFIKNRLSQYEGMLNGQSFHEIIPEIDPFDLGAFHITPFRVNHSVPDTLGMFIESPVGNLVHAADFKFDWTPVDGKQFEIGKLARLSEKGVKLLCSDSLGSEKEGYTKSEITIGETFDKVMETAQGQVFITTISSNISRMQQAINSSMKHGR</sequence>
<name>A0A955LGP4_UNCKA</name>
<dbReference type="InterPro" id="IPR036866">
    <property type="entry name" value="RibonucZ/Hydroxyglut_hydro"/>
</dbReference>
<gene>
    <name evidence="2" type="ORF">KC571_01460</name>
</gene>
<reference evidence="2" key="1">
    <citation type="submission" date="2020-04" db="EMBL/GenBank/DDBJ databases">
        <authorList>
            <person name="Zhang T."/>
        </authorList>
    </citation>
    <scope>NUCLEOTIDE SEQUENCE</scope>
    <source>
        <strain evidence="2">HKST-UBA01</strain>
    </source>
</reference>
<protein>
    <submittedName>
        <fullName evidence="2">Ribonuclease J</fullName>
    </submittedName>
</protein>
<evidence type="ECO:0000259" key="1">
    <source>
        <dbReference type="SMART" id="SM00849"/>
    </source>
</evidence>
<evidence type="ECO:0000313" key="2">
    <source>
        <dbReference type="EMBL" id="MCA9390044.1"/>
    </source>
</evidence>
<dbReference type="PANTHER" id="PTHR43694">
    <property type="entry name" value="RIBONUCLEASE J"/>
    <property type="match status" value="1"/>
</dbReference>
<dbReference type="AlphaFoldDB" id="A0A955LGP4"/>
<dbReference type="Proteomes" id="UP000701698">
    <property type="component" value="Unassembled WGS sequence"/>
</dbReference>
<dbReference type="Gene3D" id="3.60.15.10">
    <property type="entry name" value="Ribonuclease Z/Hydroxyacylglutathione hydrolase-like"/>
    <property type="match status" value="1"/>
</dbReference>
<dbReference type="CDD" id="cd07714">
    <property type="entry name" value="RNaseJ_MBL-fold"/>
    <property type="match status" value="1"/>
</dbReference>
<comment type="caution">
    <text evidence="2">The sequence shown here is derived from an EMBL/GenBank/DDBJ whole genome shotgun (WGS) entry which is preliminary data.</text>
</comment>
<feature type="domain" description="Metallo-beta-lactamase" evidence="1">
    <location>
        <begin position="26"/>
        <end position="230"/>
    </location>
</feature>
<accession>A0A955LGP4</accession>
<feature type="non-terminal residue" evidence="2">
    <location>
        <position position="265"/>
    </location>
</feature>
<organism evidence="2 3">
    <name type="scientific">candidate division WWE3 bacterium</name>
    <dbReference type="NCBI Taxonomy" id="2053526"/>
    <lineage>
        <taxon>Bacteria</taxon>
        <taxon>Katanobacteria</taxon>
    </lineage>
</organism>
<dbReference type="SUPFAM" id="SSF56281">
    <property type="entry name" value="Metallo-hydrolase/oxidoreductase"/>
    <property type="match status" value="1"/>
</dbReference>
<dbReference type="EMBL" id="JAGQKX010000024">
    <property type="protein sequence ID" value="MCA9390044.1"/>
    <property type="molecule type" value="Genomic_DNA"/>
</dbReference>
<dbReference type="InterPro" id="IPR001279">
    <property type="entry name" value="Metallo-B-lactamas"/>
</dbReference>
<reference evidence="2" key="2">
    <citation type="journal article" date="2021" name="Microbiome">
        <title>Successional dynamics and alternative stable states in a saline activated sludge microbial community over 9 years.</title>
        <authorList>
            <person name="Wang Y."/>
            <person name="Ye J."/>
            <person name="Ju F."/>
            <person name="Liu L."/>
            <person name="Boyd J.A."/>
            <person name="Deng Y."/>
            <person name="Parks D.H."/>
            <person name="Jiang X."/>
            <person name="Yin X."/>
            <person name="Woodcroft B.J."/>
            <person name="Tyson G.W."/>
            <person name="Hugenholtz P."/>
            <person name="Polz M.F."/>
            <person name="Zhang T."/>
        </authorList>
    </citation>
    <scope>NUCLEOTIDE SEQUENCE</scope>
    <source>
        <strain evidence="2">HKST-UBA01</strain>
    </source>
</reference>